<sequence>MSEPSYLENILPTDEEIEHNFSCKENVVQLNRKARVLGKSYLGFKKSNDGKYEPCIEKPKREIKSRCSHTKLNFDSKHKNSFLCASITKEDRKAINSYFWNLKTWAEKKTFVRTAAVRRLIRRRRRRDFSEKRKWS</sequence>
<accession>A0AAU9TTJ4</accession>
<comment type="caution">
    <text evidence="1">The sequence shown here is derived from an EMBL/GenBank/DDBJ whole genome shotgun (WGS) entry which is preliminary data.</text>
</comment>
<evidence type="ECO:0000313" key="1">
    <source>
        <dbReference type="EMBL" id="CAH2090934.1"/>
    </source>
</evidence>
<dbReference type="Proteomes" id="UP001153954">
    <property type="component" value="Unassembled WGS sequence"/>
</dbReference>
<protein>
    <submittedName>
        <fullName evidence="1">Uncharacterized protein</fullName>
    </submittedName>
</protein>
<reference evidence="1" key="1">
    <citation type="submission" date="2022-03" db="EMBL/GenBank/DDBJ databases">
        <authorList>
            <person name="Tunstrom K."/>
        </authorList>
    </citation>
    <scope>NUCLEOTIDE SEQUENCE</scope>
</reference>
<dbReference type="EMBL" id="CAKOGL010000010">
    <property type="protein sequence ID" value="CAH2090934.1"/>
    <property type="molecule type" value="Genomic_DNA"/>
</dbReference>
<gene>
    <name evidence="1" type="ORF">EEDITHA_LOCUS6842</name>
</gene>
<name>A0AAU9TTJ4_EUPED</name>
<keyword evidence="2" id="KW-1185">Reference proteome</keyword>
<organism evidence="1 2">
    <name type="scientific">Euphydryas editha</name>
    <name type="common">Edith's checkerspot</name>
    <dbReference type="NCBI Taxonomy" id="104508"/>
    <lineage>
        <taxon>Eukaryota</taxon>
        <taxon>Metazoa</taxon>
        <taxon>Ecdysozoa</taxon>
        <taxon>Arthropoda</taxon>
        <taxon>Hexapoda</taxon>
        <taxon>Insecta</taxon>
        <taxon>Pterygota</taxon>
        <taxon>Neoptera</taxon>
        <taxon>Endopterygota</taxon>
        <taxon>Lepidoptera</taxon>
        <taxon>Glossata</taxon>
        <taxon>Ditrysia</taxon>
        <taxon>Papilionoidea</taxon>
        <taxon>Nymphalidae</taxon>
        <taxon>Nymphalinae</taxon>
        <taxon>Euphydryas</taxon>
    </lineage>
</organism>
<proteinExistence type="predicted"/>
<evidence type="ECO:0000313" key="2">
    <source>
        <dbReference type="Proteomes" id="UP001153954"/>
    </source>
</evidence>
<dbReference type="AlphaFoldDB" id="A0AAU9TTJ4"/>